<evidence type="ECO:0000313" key="3">
    <source>
        <dbReference type="Proteomes" id="UP000231292"/>
    </source>
</evidence>
<dbReference type="AlphaFoldDB" id="A0A2G9YIS1"/>
<feature type="domain" description="PilZ" evidence="1">
    <location>
        <begin position="11"/>
        <end position="112"/>
    </location>
</feature>
<name>A0A2G9YIS1_9BACT</name>
<evidence type="ECO:0000259" key="1">
    <source>
        <dbReference type="Pfam" id="PF07238"/>
    </source>
</evidence>
<evidence type="ECO:0000313" key="2">
    <source>
        <dbReference type="EMBL" id="PIP19148.1"/>
    </source>
</evidence>
<gene>
    <name evidence="2" type="ORF">COX41_04425</name>
</gene>
<dbReference type="SUPFAM" id="SSF141371">
    <property type="entry name" value="PilZ domain-like"/>
    <property type="match status" value="1"/>
</dbReference>
<dbReference type="Proteomes" id="UP000231292">
    <property type="component" value="Unassembled WGS sequence"/>
</dbReference>
<dbReference type="Pfam" id="PF07238">
    <property type="entry name" value="PilZ"/>
    <property type="match status" value="1"/>
</dbReference>
<organism evidence="2 3">
    <name type="scientific">Candidatus Sherwoodlollariibacterium unditelluris</name>
    <dbReference type="NCBI Taxonomy" id="1974757"/>
    <lineage>
        <taxon>Bacteria</taxon>
        <taxon>Pseudomonadati</taxon>
        <taxon>Candidatus Omnitrophota</taxon>
        <taxon>Candidatus Sherwoodlollariibacterium</taxon>
    </lineage>
</organism>
<dbReference type="InterPro" id="IPR009875">
    <property type="entry name" value="PilZ_domain"/>
</dbReference>
<reference evidence="2 3" key="1">
    <citation type="submission" date="2017-09" db="EMBL/GenBank/DDBJ databases">
        <title>Depth-based differentiation of microbial function through sediment-hosted aquifers and enrichment of novel symbionts in the deep terrestrial subsurface.</title>
        <authorList>
            <person name="Probst A.J."/>
            <person name="Ladd B."/>
            <person name="Jarett J.K."/>
            <person name="Geller-Mcgrath D.E."/>
            <person name="Sieber C.M."/>
            <person name="Emerson J.B."/>
            <person name="Anantharaman K."/>
            <person name="Thomas B.C."/>
            <person name="Malmstrom R."/>
            <person name="Stieglmeier M."/>
            <person name="Klingl A."/>
            <person name="Woyke T."/>
            <person name="Ryan C.M."/>
            <person name="Banfield J.F."/>
        </authorList>
    </citation>
    <scope>NUCLEOTIDE SEQUENCE [LARGE SCALE GENOMIC DNA]</scope>
    <source>
        <strain evidence="2">CG23_combo_of_CG06-09_8_20_14_all_41_10</strain>
    </source>
</reference>
<dbReference type="EMBL" id="PCRK01000108">
    <property type="protein sequence ID" value="PIP19148.1"/>
    <property type="molecule type" value="Genomic_DNA"/>
</dbReference>
<accession>A0A2G9YIS1</accession>
<protein>
    <recommendedName>
        <fullName evidence="1">PilZ domain-containing protein</fullName>
    </recommendedName>
</protein>
<dbReference type="GO" id="GO:0035438">
    <property type="term" value="F:cyclic-di-GMP binding"/>
    <property type="evidence" value="ECO:0007669"/>
    <property type="project" value="InterPro"/>
</dbReference>
<proteinExistence type="predicted"/>
<comment type="caution">
    <text evidence="2">The sequence shown here is derived from an EMBL/GenBank/DDBJ whole genome shotgun (WGS) entry which is preliminary data.</text>
</comment>
<dbReference type="Gene3D" id="2.40.10.220">
    <property type="entry name" value="predicted glycosyltransferase like domains"/>
    <property type="match status" value="1"/>
</dbReference>
<sequence length="120" mass="13905">MEAAMAYSGIERRKHPRAYGRFMVSYRIVDEINNVDITQTKNISLGGMLLTTNKQFSPGTNLAIEIRLPFDPNPIMLIGRVIESREIVKGMIYDTHLEFLTVDEKHRKVIDETVEYYLKK</sequence>